<evidence type="ECO:0000313" key="3">
    <source>
        <dbReference type="EMBL" id="PSB02193.1"/>
    </source>
</evidence>
<keyword evidence="1" id="KW-1133">Transmembrane helix</keyword>
<keyword evidence="1" id="KW-0472">Membrane</keyword>
<dbReference type="GO" id="GO:0080120">
    <property type="term" value="P:CAAX-box protein maturation"/>
    <property type="evidence" value="ECO:0007669"/>
    <property type="project" value="UniProtKB-ARBA"/>
</dbReference>
<feature type="transmembrane region" description="Helical" evidence="1">
    <location>
        <begin position="127"/>
        <end position="146"/>
    </location>
</feature>
<proteinExistence type="predicted"/>
<sequence length="173" mass="19202">MGVTSIVLLAIAQIWLYFNPQALLPVIWSPVLVLWGLAIGLGITLLSSLVYQIWPAYQQSADLYLELVLKPLIWSDLIWLGLLPGMSEELLFRGLLLPTLGLNWAGILISSFLFGILHLYGSQQWPYVVWATIVGGLLALSVVWTGNLLVPIVAHITTNFLAGCFWKISEKTE</sequence>
<feature type="transmembrane region" description="Helical" evidence="1">
    <location>
        <begin position="26"/>
        <end position="51"/>
    </location>
</feature>
<reference evidence="3 4" key="2">
    <citation type="submission" date="2018-03" db="EMBL/GenBank/DDBJ databases">
        <title>The ancient ancestry and fast evolution of plastids.</title>
        <authorList>
            <person name="Moore K.R."/>
            <person name="Magnabosco C."/>
            <person name="Momper L."/>
            <person name="Gold D.A."/>
            <person name="Bosak T."/>
            <person name="Fournier G.P."/>
        </authorList>
    </citation>
    <scope>NUCLEOTIDE SEQUENCE [LARGE SCALE GENOMIC DNA]</scope>
    <source>
        <strain evidence="3 4">CCAP 1448/3</strain>
    </source>
</reference>
<comment type="caution">
    <text evidence="3">The sequence shown here is derived from an EMBL/GenBank/DDBJ whole genome shotgun (WGS) entry which is preliminary data.</text>
</comment>
<keyword evidence="3" id="KW-0482">Metalloprotease</keyword>
<dbReference type="GO" id="GO:0006508">
    <property type="term" value="P:proteolysis"/>
    <property type="evidence" value="ECO:0007669"/>
    <property type="project" value="UniProtKB-KW"/>
</dbReference>
<feature type="transmembrane region" description="Helical" evidence="1">
    <location>
        <begin position="102"/>
        <end position="120"/>
    </location>
</feature>
<feature type="domain" description="CAAX prenyl protease 2/Lysostaphin resistance protein A-like" evidence="2">
    <location>
        <begin position="73"/>
        <end position="161"/>
    </location>
</feature>
<dbReference type="GO" id="GO:0008237">
    <property type="term" value="F:metallopeptidase activity"/>
    <property type="evidence" value="ECO:0007669"/>
    <property type="project" value="UniProtKB-KW"/>
</dbReference>
<evidence type="ECO:0000313" key="4">
    <source>
        <dbReference type="Proteomes" id="UP000238762"/>
    </source>
</evidence>
<accession>A0A2T1C249</accession>
<dbReference type="Pfam" id="PF02517">
    <property type="entry name" value="Rce1-like"/>
    <property type="match status" value="1"/>
</dbReference>
<dbReference type="EMBL" id="PVWJ01000070">
    <property type="protein sequence ID" value="PSB02193.1"/>
    <property type="molecule type" value="Genomic_DNA"/>
</dbReference>
<protein>
    <submittedName>
        <fullName evidence="3">CPBP family intramembrane metalloprotease</fullName>
    </submittedName>
</protein>
<dbReference type="PANTHER" id="PTHR43592:SF7">
    <property type="entry name" value="CAAX AMINO TERMINAL PROTEASE FAMILY PROTEIN"/>
    <property type="match status" value="1"/>
</dbReference>
<keyword evidence="1" id="KW-0812">Transmembrane</keyword>
<keyword evidence="4" id="KW-1185">Reference proteome</keyword>
<dbReference type="Proteomes" id="UP000238762">
    <property type="component" value="Unassembled WGS sequence"/>
</dbReference>
<gene>
    <name evidence="3" type="ORF">C7B64_14490</name>
</gene>
<dbReference type="AlphaFoldDB" id="A0A2T1C249"/>
<organism evidence="3 4">
    <name type="scientific">Merismopedia glauca CCAP 1448/3</name>
    <dbReference type="NCBI Taxonomy" id="1296344"/>
    <lineage>
        <taxon>Bacteria</taxon>
        <taxon>Bacillati</taxon>
        <taxon>Cyanobacteriota</taxon>
        <taxon>Cyanophyceae</taxon>
        <taxon>Synechococcales</taxon>
        <taxon>Merismopediaceae</taxon>
        <taxon>Merismopedia</taxon>
    </lineage>
</organism>
<reference evidence="3 4" key="1">
    <citation type="submission" date="2018-02" db="EMBL/GenBank/DDBJ databases">
        <authorList>
            <person name="Cohen D.B."/>
            <person name="Kent A.D."/>
        </authorList>
    </citation>
    <scope>NUCLEOTIDE SEQUENCE [LARGE SCALE GENOMIC DNA]</scope>
    <source>
        <strain evidence="3 4">CCAP 1448/3</strain>
    </source>
</reference>
<name>A0A2T1C249_9CYAN</name>
<evidence type="ECO:0000256" key="1">
    <source>
        <dbReference type="SAM" id="Phobius"/>
    </source>
</evidence>
<keyword evidence="3" id="KW-0378">Hydrolase</keyword>
<dbReference type="GO" id="GO:0004175">
    <property type="term" value="F:endopeptidase activity"/>
    <property type="evidence" value="ECO:0007669"/>
    <property type="project" value="UniProtKB-ARBA"/>
</dbReference>
<dbReference type="PANTHER" id="PTHR43592">
    <property type="entry name" value="CAAX AMINO TERMINAL PROTEASE"/>
    <property type="match status" value="1"/>
</dbReference>
<dbReference type="OrthoDB" id="571316at2"/>
<evidence type="ECO:0000259" key="2">
    <source>
        <dbReference type="Pfam" id="PF02517"/>
    </source>
</evidence>
<keyword evidence="3" id="KW-0645">Protease</keyword>
<dbReference type="InterPro" id="IPR003675">
    <property type="entry name" value="Rce1/LyrA-like_dom"/>
</dbReference>